<dbReference type="RefSeq" id="WP_124196745.1">
    <property type="nucleotide sequence ID" value="NZ_REGA01000016.1"/>
</dbReference>
<gene>
    <name evidence="2" type="ORF">EA473_16780</name>
</gene>
<comment type="caution">
    <text evidence="2">The sequence shown here is derived from an EMBL/GenBank/DDBJ whole genome shotgun (WGS) entry which is preliminary data.</text>
</comment>
<dbReference type="Pfam" id="PF24351">
    <property type="entry name" value="DUF7511"/>
    <property type="match status" value="1"/>
</dbReference>
<sequence>MSHNAEPRTPDPDDPTDELDHVVIENDDAPNECAIFPQGASEDRLVSSWLTAHGDSFIALESMR</sequence>
<organism evidence="2 3">
    <name type="scientific">Natrarchaeobius chitinivorans</name>
    <dbReference type="NCBI Taxonomy" id="1679083"/>
    <lineage>
        <taxon>Archaea</taxon>
        <taxon>Methanobacteriati</taxon>
        <taxon>Methanobacteriota</taxon>
        <taxon>Stenosarchaea group</taxon>
        <taxon>Halobacteria</taxon>
        <taxon>Halobacteriales</taxon>
        <taxon>Natrialbaceae</taxon>
        <taxon>Natrarchaeobius</taxon>
    </lineage>
</organism>
<dbReference type="EMBL" id="REGA01000016">
    <property type="protein sequence ID" value="RQG92428.1"/>
    <property type="molecule type" value="Genomic_DNA"/>
</dbReference>
<proteinExistence type="predicted"/>
<evidence type="ECO:0000313" key="2">
    <source>
        <dbReference type="EMBL" id="RQG92428.1"/>
    </source>
</evidence>
<feature type="domain" description="DUF7511" evidence="1">
    <location>
        <begin position="18"/>
        <end position="64"/>
    </location>
</feature>
<reference evidence="2 3" key="1">
    <citation type="submission" date="2018-10" db="EMBL/GenBank/DDBJ databases">
        <title>Natrarchaeobius chitinivorans gen. nov., sp. nov., and Natrarchaeobius haloalkaliphilus sp. nov., alkaliphilic, chitin-utilizing haloarchaea from hypersaline alkaline lakes.</title>
        <authorList>
            <person name="Sorokin D.Y."/>
            <person name="Elcheninov A.G."/>
            <person name="Kostrikina N.A."/>
            <person name="Bale N.J."/>
            <person name="Sinninghe Damste J.S."/>
            <person name="Khijniak T.V."/>
            <person name="Kublanov I.V."/>
            <person name="Toshchakov S.V."/>
        </authorList>
    </citation>
    <scope>NUCLEOTIDE SEQUENCE [LARGE SCALE GENOMIC DNA]</scope>
    <source>
        <strain evidence="2 3">AArcht4T</strain>
    </source>
</reference>
<protein>
    <recommendedName>
        <fullName evidence="1">DUF7511 domain-containing protein</fullName>
    </recommendedName>
</protein>
<accession>A0A3N6LRM6</accession>
<keyword evidence="3" id="KW-1185">Reference proteome</keyword>
<dbReference type="Proteomes" id="UP000282323">
    <property type="component" value="Unassembled WGS sequence"/>
</dbReference>
<dbReference type="InterPro" id="IPR055933">
    <property type="entry name" value="DUF7511"/>
</dbReference>
<evidence type="ECO:0000259" key="1">
    <source>
        <dbReference type="Pfam" id="PF24351"/>
    </source>
</evidence>
<dbReference type="OrthoDB" id="186853at2157"/>
<dbReference type="AlphaFoldDB" id="A0A3N6LRM6"/>
<name>A0A3N6LRM6_NATCH</name>
<evidence type="ECO:0000313" key="3">
    <source>
        <dbReference type="Proteomes" id="UP000282323"/>
    </source>
</evidence>